<keyword evidence="6 7" id="KW-0975">Bacterial flagellum</keyword>
<dbReference type="Pfam" id="PF06429">
    <property type="entry name" value="Flg_bbr_C"/>
    <property type="match status" value="1"/>
</dbReference>
<keyword evidence="10" id="KW-0966">Cell projection</keyword>
<dbReference type="GO" id="GO:0005198">
    <property type="term" value="F:structural molecule activity"/>
    <property type="evidence" value="ECO:0007669"/>
    <property type="project" value="UniProtKB-UniRule"/>
</dbReference>
<dbReference type="SUPFAM" id="SSF64518">
    <property type="entry name" value="Phase 1 flagellin"/>
    <property type="match status" value="1"/>
</dbReference>
<keyword evidence="11" id="KW-1185">Reference proteome</keyword>
<dbReference type="NCBIfam" id="TIGR02492">
    <property type="entry name" value="flgK_ends"/>
    <property type="match status" value="1"/>
</dbReference>
<name>A0A1H2QU83_9FIRM</name>
<evidence type="ECO:0000256" key="7">
    <source>
        <dbReference type="RuleBase" id="RU362065"/>
    </source>
</evidence>
<dbReference type="InterPro" id="IPR002371">
    <property type="entry name" value="FlgK"/>
</dbReference>
<gene>
    <name evidence="7" type="primary">flgK</name>
    <name evidence="10" type="ORF">SAMN05660923_00224</name>
</gene>
<organism evidence="10 11">
    <name type="scientific">Tepidimicrobium xylanilyticum</name>
    <dbReference type="NCBI Taxonomy" id="1123352"/>
    <lineage>
        <taxon>Bacteria</taxon>
        <taxon>Bacillati</taxon>
        <taxon>Bacillota</taxon>
        <taxon>Tissierellia</taxon>
        <taxon>Tissierellales</taxon>
        <taxon>Tepidimicrobiaceae</taxon>
        <taxon>Tepidimicrobium</taxon>
    </lineage>
</organism>
<proteinExistence type="inferred from homology"/>
<dbReference type="GO" id="GO:0005576">
    <property type="term" value="C:extracellular region"/>
    <property type="evidence" value="ECO:0007669"/>
    <property type="project" value="UniProtKB-SubCell"/>
</dbReference>
<comment type="similarity">
    <text evidence="3 7">Belongs to the flagella basal body rod proteins family.</text>
</comment>
<accession>A0A1H2QU83</accession>
<dbReference type="PANTHER" id="PTHR30033:SF1">
    <property type="entry name" value="FLAGELLAR HOOK-ASSOCIATED PROTEIN 1"/>
    <property type="match status" value="1"/>
</dbReference>
<evidence type="ECO:0000256" key="6">
    <source>
        <dbReference type="ARBA" id="ARBA00023143"/>
    </source>
</evidence>
<dbReference type="EMBL" id="FNNG01000001">
    <property type="protein sequence ID" value="SDW10685.1"/>
    <property type="molecule type" value="Genomic_DNA"/>
</dbReference>
<dbReference type="OrthoDB" id="9802553at2"/>
<dbReference type="InterPro" id="IPR010930">
    <property type="entry name" value="Flg_bb/hook_C_dom"/>
</dbReference>
<evidence type="ECO:0000256" key="5">
    <source>
        <dbReference type="ARBA" id="ARBA00022525"/>
    </source>
</evidence>
<keyword evidence="10" id="KW-0969">Cilium</keyword>
<evidence type="ECO:0000313" key="10">
    <source>
        <dbReference type="EMBL" id="SDW10685.1"/>
    </source>
</evidence>
<dbReference type="RefSeq" id="WP_093749993.1">
    <property type="nucleotide sequence ID" value="NZ_FNNG01000001.1"/>
</dbReference>
<dbReference type="Pfam" id="PF22638">
    <property type="entry name" value="FlgK_D1"/>
    <property type="match status" value="1"/>
</dbReference>
<dbReference type="PRINTS" id="PR01005">
    <property type="entry name" value="FLGHOOKAP1"/>
</dbReference>
<dbReference type="Proteomes" id="UP000198828">
    <property type="component" value="Unassembled WGS sequence"/>
</dbReference>
<dbReference type="AlphaFoldDB" id="A0A1H2QU83"/>
<evidence type="ECO:0000313" key="11">
    <source>
        <dbReference type="Proteomes" id="UP000198828"/>
    </source>
</evidence>
<feature type="domain" description="Flagellar basal-body/hook protein C-terminal" evidence="8">
    <location>
        <begin position="433"/>
        <end position="472"/>
    </location>
</feature>
<keyword evidence="10" id="KW-0282">Flagellum</keyword>
<evidence type="ECO:0000256" key="4">
    <source>
        <dbReference type="ARBA" id="ARBA00016244"/>
    </source>
</evidence>
<feature type="domain" description="Flagellar hook-associated protein FlgK helical" evidence="9">
    <location>
        <begin position="93"/>
        <end position="326"/>
    </location>
</feature>
<dbReference type="GO" id="GO:0009424">
    <property type="term" value="C:bacterial-type flagellum hook"/>
    <property type="evidence" value="ECO:0007669"/>
    <property type="project" value="UniProtKB-UniRule"/>
</dbReference>
<dbReference type="PANTHER" id="PTHR30033">
    <property type="entry name" value="FLAGELLAR HOOK-ASSOCIATED PROTEIN 1"/>
    <property type="match status" value="1"/>
</dbReference>
<keyword evidence="5 7" id="KW-0964">Secreted</keyword>
<protein>
    <recommendedName>
        <fullName evidence="4 7">Flagellar hook-associated protein 1</fullName>
        <shortName evidence="7">HAP1</shortName>
    </recommendedName>
</protein>
<evidence type="ECO:0000256" key="1">
    <source>
        <dbReference type="ARBA" id="ARBA00004365"/>
    </source>
</evidence>
<dbReference type="InterPro" id="IPR053927">
    <property type="entry name" value="FlgK_helical"/>
</dbReference>
<reference evidence="10 11" key="1">
    <citation type="submission" date="2016-10" db="EMBL/GenBank/DDBJ databases">
        <authorList>
            <person name="de Groot N.N."/>
        </authorList>
    </citation>
    <scope>NUCLEOTIDE SEQUENCE [LARGE SCALE GENOMIC DNA]</scope>
    <source>
        <strain evidence="10 11">DSM 23310</strain>
    </source>
</reference>
<evidence type="ECO:0000259" key="9">
    <source>
        <dbReference type="Pfam" id="PF22638"/>
    </source>
</evidence>
<sequence>MHFGFNTAVLSLLASQRSLYIVNHNISNMNTEGYSRQQGAQRATSPYNLPGIGFLGTGTEIYDIYRVRDSYVDFKYWNENAPKGEWVIKKDILTELEKLFGEPSKSSFRQYLDDFYTALDNMSKKPADSSYREPVRENALALTKHINETASRLHELREETVVSIDTKVRKINSIAVQIASLNRQIYFNELDGRKANDLRDKRDLLIDELSQIVNVRVDESKDGKLRVNISGVSIVDHTEINYISMDMDDEENISIRWSNGSLVNLRSGELKGLLDLYNGDGKDNSYRGIPYYQKKLNDFAKGFAEAFNRQHEKGYKLGGGQGGDFFEFDPLNPAATITLSDLIMEDLANIAAAGSEPGSAEDNRNLLQLIALRDSGEFFDGIVDMDGNSLPKGTPDDFLKSIISNLAVDSMQGKRMYDTQNLILKNIESKRNSISGVSYDEEMADMVRFQHTYVASARMISTLDAIMDVTINRLGLVGR</sequence>
<evidence type="ECO:0000256" key="3">
    <source>
        <dbReference type="ARBA" id="ARBA00009677"/>
    </source>
</evidence>
<evidence type="ECO:0000259" key="8">
    <source>
        <dbReference type="Pfam" id="PF06429"/>
    </source>
</evidence>
<evidence type="ECO:0000256" key="2">
    <source>
        <dbReference type="ARBA" id="ARBA00004613"/>
    </source>
</evidence>
<dbReference type="GO" id="GO:0044780">
    <property type="term" value="P:bacterial-type flagellum assembly"/>
    <property type="evidence" value="ECO:0007669"/>
    <property type="project" value="InterPro"/>
</dbReference>
<comment type="subcellular location">
    <subcellularLocation>
        <location evidence="1 7">Bacterial flagellum</location>
    </subcellularLocation>
    <subcellularLocation>
        <location evidence="2 7">Secreted</location>
    </subcellularLocation>
</comment>